<dbReference type="InterPro" id="IPR057672">
    <property type="entry name" value="TPR_IPO4/5"/>
</dbReference>
<dbReference type="Gene3D" id="1.25.10.10">
    <property type="entry name" value="Leucine-rich Repeat Variant"/>
    <property type="match status" value="1"/>
</dbReference>
<accession>B4QMV8</accession>
<dbReference type="InterPro" id="IPR001494">
    <property type="entry name" value="Importin-beta_N"/>
</dbReference>
<name>B4QMV8_DROSI</name>
<evidence type="ECO:0000256" key="3">
    <source>
        <dbReference type="ARBA" id="ARBA00022448"/>
    </source>
</evidence>
<sequence>MEAAILDIINGILAMDTERIRESTDKMLKAYENPDSLLVLTQIIMSDRPVQERQVAAVLLKRRVKKLRHWQLVPAEHQAVIKSNMLQVLIAVKEKTVKGTVAFIIGSLVRHEEEKQNSWREEILKFIYERCSSPDPTESERGSSIFSTLMDAAPDQFSNHTDTIFPLLAGTLVTAEANGNMATPTVHNMLAGICFLLPFVSGHSNAEQIVVKAVPLILKALGAFAEKGDSNEFMGAFDIMDSMAEYVPHLLTGNVKLILEFCLTIARNKQVDAAIRVQVITFVGSLIRLKKKIIMKQKLLQPTLSVIFEVICQDVLDDGYDDYFSSESLNSPSNAAAQTLDLMALHMVPDKFIPPLLELLEPALQSPEPVLRRSSFICMGVIAEGCSEAIGKKYLQVMLNIIKAGVLDSVMLVRTAAFFALGQFSEFLQPTICKFAPQILPVLFDYLSQLVMELKIGTPNPKHMDRMFYALETFCENLDEEIVPYLPTLMDRLFGVMEPQNTNRMREMGLSAIAAVSTAAKEHLMPYFPRIMTVLQGCLVKDCPKEMYSLRIQAIDTLAELCREVGKDNIIPLADDTMNFCLMMLEDGPDDPEFRRSIYNLMSSLSSVVNESMASVFPKFIDRIMESVISSEDMVPNVSDNAEDDLALEVPPI</sequence>
<dbReference type="AlphaFoldDB" id="B4QMV8"/>
<keyword evidence="7" id="KW-0539">Nucleus</keyword>
<dbReference type="InterPro" id="IPR011989">
    <property type="entry name" value="ARM-like"/>
</dbReference>
<comment type="subcellular location">
    <subcellularLocation>
        <location evidence="2">Cytoplasm</location>
    </subcellularLocation>
    <subcellularLocation>
        <location evidence="1">Nucleus</location>
    </subcellularLocation>
</comment>
<dbReference type="GO" id="GO:0005737">
    <property type="term" value="C:cytoplasm"/>
    <property type="evidence" value="ECO:0007669"/>
    <property type="project" value="UniProtKB-SubCell"/>
</dbReference>
<dbReference type="OMA" id="QQTDHKV"/>
<dbReference type="GO" id="GO:0006606">
    <property type="term" value="P:protein import into nucleus"/>
    <property type="evidence" value="ECO:0007669"/>
    <property type="project" value="InterPro"/>
</dbReference>
<keyword evidence="5" id="KW-0677">Repeat</keyword>
<keyword evidence="4" id="KW-0963">Cytoplasm</keyword>
<dbReference type="InterPro" id="IPR040122">
    <property type="entry name" value="Importin_beta"/>
</dbReference>
<protein>
    <submittedName>
        <fullName evidence="9">GD14650</fullName>
    </submittedName>
</protein>
<gene>
    <name evidence="9" type="primary">Dsim\GD14650</name>
    <name evidence="9" type="ORF">Dsim_GD14650</name>
</gene>
<dbReference type="OrthoDB" id="7862313at2759"/>
<evidence type="ECO:0000259" key="8">
    <source>
        <dbReference type="PROSITE" id="PS50166"/>
    </source>
</evidence>
<evidence type="ECO:0000256" key="5">
    <source>
        <dbReference type="ARBA" id="ARBA00022737"/>
    </source>
</evidence>
<dbReference type="SMR" id="B4QMV8"/>
<keyword evidence="6" id="KW-0653">Protein transport</keyword>
<keyword evidence="3" id="KW-0813">Transport</keyword>
<reference evidence="9 10" key="1">
    <citation type="journal article" date="2007" name="Nature">
        <title>Evolution of genes and genomes on the Drosophila phylogeny.</title>
        <authorList>
            <consortium name="Drosophila 12 Genomes Consortium"/>
            <person name="Clark A.G."/>
            <person name="Eisen M.B."/>
            <person name="Smith D.R."/>
            <person name="Bergman C.M."/>
            <person name="Oliver B."/>
            <person name="Markow T.A."/>
            <person name="Kaufman T.C."/>
            <person name="Kellis M."/>
            <person name="Gelbart W."/>
            <person name="Iyer V.N."/>
            <person name="Pollard D.A."/>
            <person name="Sackton T.B."/>
            <person name="Larracuente A.M."/>
            <person name="Singh N.D."/>
            <person name="Abad J.P."/>
            <person name="Abt D.N."/>
            <person name="Adryan B."/>
            <person name="Aguade M."/>
            <person name="Akashi H."/>
            <person name="Anderson W.W."/>
            <person name="Aquadro C.F."/>
            <person name="Ardell D.H."/>
            <person name="Arguello R."/>
            <person name="Artieri C.G."/>
            <person name="Barbash D.A."/>
            <person name="Barker D."/>
            <person name="Barsanti P."/>
            <person name="Batterham P."/>
            <person name="Batzoglou S."/>
            <person name="Begun D."/>
            <person name="Bhutkar A."/>
            <person name="Blanco E."/>
            <person name="Bosak S.A."/>
            <person name="Bradley R.K."/>
            <person name="Brand A.D."/>
            <person name="Brent M.R."/>
            <person name="Brooks A.N."/>
            <person name="Brown R.H."/>
            <person name="Butlin R.K."/>
            <person name="Caggese C."/>
            <person name="Calvi B.R."/>
            <person name="Bernardo de Carvalho A."/>
            <person name="Caspi A."/>
            <person name="Castrezana S."/>
            <person name="Celniker S.E."/>
            <person name="Chang J.L."/>
            <person name="Chapple C."/>
            <person name="Chatterji S."/>
            <person name="Chinwalla A."/>
            <person name="Civetta A."/>
            <person name="Clifton S.W."/>
            <person name="Comeron J.M."/>
            <person name="Costello J.C."/>
            <person name="Coyne J.A."/>
            <person name="Daub J."/>
            <person name="David R.G."/>
            <person name="Delcher A.L."/>
            <person name="Delehaunty K."/>
            <person name="Do C.B."/>
            <person name="Ebling H."/>
            <person name="Edwards K."/>
            <person name="Eickbush T."/>
            <person name="Evans J.D."/>
            <person name="Filipski A."/>
            <person name="Findeiss S."/>
            <person name="Freyhult E."/>
            <person name="Fulton L."/>
            <person name="Fulton R."/>
            <person name="Garcia A.C."/>
            <person name="Gardiner A."/>
            <person name="Garfield D.A."/>
            <person name="Garvin B.E."/>
            <person name="Gibson G."/>
            <person name="Gilbert D."/>
            <person name="Gnerre S."/>
            <person name="Godfrey J."/>
            <person name="Good R."/>
            <person name="Gotea V."/>
            <person name="Gravely B."/>
            <person name="Greenberg A.J."/>
            <person name="Griffiths-Jones S."/>
            <person name="Gross S."/>
            <person name="Guigo R."/>
            <person name="Gustafson E.A."/>
            <person name="Haerty W."/>
            <person name="Hahn M.W."/>
            <person name="Halligan D.L."/>
            <person name="Halpern A.L."/>
            <person name="Halter G.M."/>
            <person name="Han M.V."/>
            <person name="Heger A."/>
            <person name="Hillier L."/>
            <person name="Hinrichs A.S."/>
            <person name="Holmes I."/>
            <person name="Hoskins R.A."/>
            <person name="Hubisz M.J."/>
            <person name="Hultmark D."/>
            <person name="Huntley M.A."/>
            <person name="Jaffe D.B."/>
            <person name="Jagadeeshan S."/>
            <person name="Jeck W.R."/>
            <person name="Johnson J."/>
            <person name="Jones C.D."/>
            <person name="Jordan W.C."/>
            <person name="Karpen G.H."/>
            <person name="Kataoka E."/>
            <person name="Keightley P.D."/>
            <person name="Kheradpour P."/>
            <person name="Kirkness E.F."/>
            <person name="Koerich L.B."/>
            <person name="Kristiansen K."/>
            <person name="Kudrna D."/>
            <person name="Kulathinal R.J."/>
            <person name="Kumar S."/>
            <person name="Kwok R."/>
            <person name="Lander E."/>
            <person name="Langley C.H."/>
            <person name="Lapoint R."/>
            <person name="Lazzaro B.P."/>
            <person name="Lee S.J."/>
            <person name="Levesque L."/>
            <person name="Li R."/>
            <person name="Lin C.F."/>
            <person name="Lin M.F."/>
            <person name="Lindblad-Toh K."/>
            <person name="Llopart A."/>
            <person name="Long M."/>
            <person name="Low L."/>
            <person name="Lozovsky E."/>
            <person name="Lu J."/>
            <person name="Luo M."/>
            <person name="Machado C.A."/>
            <person name="Makalowski W."/>
            <person name="Marzo M."/>
            <person name="Matsuda M."/>
            <person name="Matzkin L."/>
            <person name="McAllister B."/>
            <person name="McBride C.S."/>
            <person name="McKernan B."/>
            <person name="McKernan K."/>
            <person name="Mendez-Lago M."/>
            <person name="Minx P."/>
            <person name="Mollenhauer M.U."/>
            <person name="Montooth K."/>
            <person name="Mount S.M."/>
            <person name="Mu X."/>
            <person name="Myers E."/>
            <person name="Negre B."/>
            <person name="Newfeld S."/>
            <person name="Nielsen R."/>
            <person name="Noor M.A."/>
            <person name="O'Grady P."/>
            <person name="Pachter L."/>
            <person name="Papaceit M."/>
            <person name="Parisi M.J."/>
            <person name="Parisi M."/>
            <person name="Parts L."/>
            <person name="Pedersen J.S."/>
            <person name="Pesole G."/>
            <person name="Phillippy A.M."/>
            <person name="Ponting C.P."/>
            <person name="Pop M."/>
            <person name="Porcelli D."/>
            <person name="Powell J.R."/>
            <person name="Prohaska S."/>
            <person name="Pruitt K."/>
            <person name="Puig M."/>
            <person name="Quesneville H."/>
            <person name="Ram K.R."/>
            <person name="Rand D."/>
            <person name="Rasmussen M.D."/>
            <person name="Reed L.K."/>
            <person name="Reenan R."/>
            <person name="Reily A."/>
            <person name="Remington K.A."/>
            <person name="Rieger T.T."/>
            <person name="Ritchie M.G."/>
            <person name="Robin C."/>
            <person name="Rogers Y.H."/>
            <person name="Rohde C."/>
            <person name="Rozas J."/>
            <person name="Rubenfield M.J."/>
            <person name="Ruiz A."/>
            <person name="Russo S."/>
            <person name="Salzberg S.L."/>
            <person name="Sanchez-Gracia A."/>
            <person name="Saranga D.J."/>
            <person name="Sato H."/>
            <person name="Schaeffer S.W."/>
            <person name="Schatz M.C."/>
            <person name="Schlenke T."/>
            <person name="Schwartz R."/>
            <person name="Segarra C."/>
            <person name="Singh R.S."/>
            <person name="Sirot L."/>
            <person name="Sirota M."/>
            <person name="Sisneros N.B."/>
            <person name="Smith C.D."/>
            <person name="Smith T.F."/>
            <person name="Spieth J."/>
            <person name="Stage D.E."/>
            <person name="Stark A."/>
            <person name="Stephan W."/>
            <person name="Strausberg R.L."/>
            <person name="Strempel S."/>
            <person name="Sturgill D."/>
            <person name="Sutton G."/>
            <person name="Sutton G.G."/>
            <person name="Tao W."/>
            <person name="Teichmann S."/>
            <person name="Tobari Y.N."/>
            <person name="Tomimura Y."/>
            <person name="Tsolas J.M."/>
            <person name="Valente V.L."/>
            <person name="Venter E."/>
            <person name="Venter J.C."/>
            <person name="Vicario S."/>
            <person name="Vieira F.G."/>
            <person name="Vilella A.J."/>
            <person name="Villasante A."/>
            <person name="Walenz B."/>
            <person name="Wang J."/>
            <person name="Wasserman M."/>
            <person name="Watts T."/>
            <person name="Wilson D."/>
            <person name="Wilson R.K."/>
            <person name="Wing R.A."/>
            <person name="Wolfner M.F."/>
            <person name="Wong A."/>
            <person name="Wong G.K."/>
            <person name="Wu C.I."/>
            <person name="Wu G."/>
            <person name="Yamamoto D."/>
            <person name="Yang H.P."/>
            <person name="Yang S.P."/>
            <person name="Yorke J.A."/>
            <person name="Yoshida K."/>
            <person name="Zdobnov E."/>
            <person name="Zhang P."/>
            <person name="Zhang Y."/>
            <person name="Zimin A.V."/>
            <person name="Baldwin J."/>
            <person name="Abdouelleil A."/>
            <person name="Abdulkadir J."/>
            <person name="Abebe A."/>
            <person name="Abera B."/>
            <person name="Abreu J."/>
            <person name="Acer S.C."/>
            <person name="Aftuck L."/>
            <person name="Alexander A."/>
            <person name="An P."/>
            <person name="Anderson E."/>
            <person name="Anderson S."/>
            <person name="Arachi H."/>
            <person name="Azer M."/>
            <person name="Bachantsang P."/>
            <person name="Barry A."/>
            <person name="Bayul T."/>
            <person name="Berlin A."/>
            <person name="Bessette D."/>
            <person name="Bloom T."/>
            <person name="Blye J."/>
            <person name="Boguslavskiy L."/>
            <person name="Bonnet C."/>
            <person name="Boukhgalter B."/>
            <person name="Bourzgui I."/>
            <person name="Brown A."/>
            <person name="Cahill P."/>
            <person name="Channer S."/>
            <person name="Cheshatsang Y."/>
            <person name="Chuda L."/>
            <person name="Citroen M."/>
            <person name="Collymore A."/>
            <person name="Cooke P."/>
            <person name="Costello M."/>
            <person name="D'Aco K."/>
            <person name="Daza R."/>
            <person name="De Haan G."/>
            <person name="DeGray S."/>
            <person name="DeMaso C."/>
            <person name="Dhargay N."/>
            <person name="Dooley K."/>
            <person name="Dooley E."/>
            <person name="Doricent M."/>
            <person name="Dorje P."/>
            <person name="Dorjee K."/>
            <person name="Dupes A."/>
            <person name="Elong R."/>
            <person name="Falk J."/>
            <person name="Farina A."/>
            <person name="Faro S."/>
            <person name="Ferguson D."/>
            <person name="Fisher S."/>
            <person name="Foley C.D."/>
            <person name="Franke A."/>
            <person name="Friedrich D."/>
            <person name="Gadbois L."/>
            <person name="Gearin G."/>
            <person name="Gearin C.R."/>
            <person name="Giannoukos G."/>
            <person name="Goode T."/>
            <person name="Graham J."/>
            <person name="Grandbois E."/>
            <person name="Grewal S."/>
            <person name="Gyaltsen K."/>
            <person name="Hafez N."/>
            <person name="Hagos B."/>
            <person name="Hall J."/>
            <person name="Henson C."/>
            <person name="Hollinger A."/>
            <person name="Honan T."/>
            <person name="Huard M.D."/>
            <person name="Hughes L."/>
            <person name="Hurhula B."/>
            <person name="Husby M.E."/>
            <person name="Kamat A."/>
            <person name="Kanga B."/>
            <person name="Kashin S."/>
            <person name="Khazanovich D."/>
            <person name="Kisner P."/>
            <person name="Lance K."/>
            <person name="Lara M."/>
            <person name="Lee W."/>
            <person name="Lennon N."/>
            <person name="Letendre F."/>
            <person name="LeVine R."/>
            <person name="Lipovsky A."/>
            <person name="Liu X."/>
            <person name="Liu J."/>
            <person name="Liu S."/>
            <person name="Lokyitsang T."/>
            <person name="Lokyitsang Y."/>
            <person name="Lubonja R."/>
            <person name="Lui A."/>
            <person name="MacDonald P."/>
            <person name="Magnisalis V."/>
            <person name="Maru K."/>
            <person name="Matthews C."/>
            <person name="McCusker W."/>
            <person name="McDonough S."/>
            <person name="Mehta T."/>
            <person name="Meldrim J."/>
            <person name="Meneus L."/>
            <person name="Mihai O."/>
            <person name="Mihalev A."/>
            <person name="Mihova T."/>
            <person name="Mittelman R."/>
            <person name="Mlenga V."/>
            <person name="Montmayeur A."/>
            <person name="Mulrain L."/>
            <person name="Navidi A."/>
            <person name="Naylor J."/>
            <person name="Negash T."/>
            <person name="Nguyen T."/>
            <person name="Nguyen N."/>
            <person name="Nicol R."/>
            <person name="Norbu C."/>
            <person name="Norbu N."/>
            <person name="Novod N."/>
            <person name="O'Neill B."/>
            <person name="Osman S."/>
            <person name="Markiewicz E."/>
            <person name="Oyono O.L."/>
            <person name="Patti C."/>
            <person name="Phunkhang P."/>
            <person name="Pierre F."/>
            <person name="Priest M."/>
            <person name="Raghuraman S."/>
            <person name="Rege F."/>
            <person name="Reyes R."/>
            <person name="Rise C."/>
            <person name="Rogov P."/>
            <person name="Ross K."/>
            <person name="Ryan E."/>
            <person name="Settipalli S."/>
            <person name="Shea T."/>
            <person name="Sherpa N."/>
            <person name="Shi L."/>
            <person name="Shih D."/>
            <person name="Sparrow T."/>
            <person name="Spaulding J."/>
            <person name="Stalker J."/>
            <person name="Stange-Thomann N."/>
            <person name="Stavropoulos S."/>
            <person name="Stone C."/>
            <person name="Strader C."/>
            <person name="Tesfaye S."/>
            <person name="Thomson T."/>
            <person name="Thoulutsang Y."/>
            <person name="Thoulutsang D."/>
            <person name="Topham K."/>
            <person name="Topping I."/>
            <person name="Tsamla T."/>
            <person name="Vassiliev H."/>
            <person name="Vo A."/>
            <person name="Wangchuk T."/>
            <person name="Wangdi T."/>
            <person name="Weiand M."/>
            <person name="Wilkinson J."/>
            <person name="Wilson A."/>
            <person name="Yadav S."/>
            <person name="Young G."/>
            <person name="Yu Q."/>
            <person name="Zembek L."/>
            <person name="Zhong D."/>
            <person name="Zimmer A."/>
            <person name="Zwirko Z."/>
            <person name="Jaffe D.B."/>
            <person name="Alvarez P."/>
            <person name="Brockman W."/>
            <person name="Butler J."/>
            <person name="Chin C."/>
            <person name="Gnerre S."/>
            <person name="Grabherr M."/>
            <person name="Kleber M."/>
            <person name="Mauceli E."/>
            <person name="MacCallum I."/>
        </authorList>
    </citation>
    <scope>NUCLEOTIDE SEQUENCE [LARGE SCALE GENOMIC DNA]</scope>
    <source>
        <strain evidence="10">white501</strain>
    </source>
</reference>
<dbReference type="EMBL" id="CM000363">
    <property type="protein sequence ID" value="EDX10750.1"/>
    <property type="molecule type" value="Genomic_DNA"/>
</dbReference>
<evidence type="ECO:0000256" key="2">
    <source>
        <dbReference type="ARBA" id="ARBA00004496"/>
    </source>
</evidence>
<dbReference type="PROSITE" id="PS50166">
    <property type="entry name" value="IMPORTIN_B_NT"/>
    <property type="match status" value="1"/>
</dbReference>
<evidence type="ECO:0000256" key="7">
    <source>
        <dbReference type="ARBA" id="ARBA00023242"/>
    </source>
</evidence>
<evidence type="ECO:0000313" key="10">
    <source>
        <dbReference type="Proteomes" id="UP000000304"/>
    </source>
</evidence>
<dbReference type="Pfam" id="PF25780">
    <property type="entry name" value="TPR_IPO5"/>
    <property type="match status" value="1"/>
</dbReference>
<evidence type="ECO:0000256" key="6">
    <source>
        <dbReference type="ARBA" id="ARBA00022927"/>
    </source>
</evidence>
<dbReference type="Pfam" id="PF03810">
    <property type="entry name" value="IBN_N"/>
    <property type="match status" value="1"/>
</dbReference>
<evidence type="ECO:0000313" key="9">
    <source>
        <dbReference type="EMBL" id="EDX10750.1"/>
    </source>
</evidence>
<dbReference type="STRING" id="7240.B4QMV8"/>
<evidence type="ECO:0000256" key="4">
    <source>
        <dbReference type="ARBA" id="ARBA00022490"/>
    </source>
</evidence>
<dbReference type="SMART" id="SM00913">
    <property type="entry name" value="IBN_N"/>
    <property type="match status" value="1"/>
</dbReference>
<keyword evidence="10" id="KW-1185">Reference proteome</keyword>
<dbReference type="GO" id="GO:0031267">
    <property type="term" value="F:small GTPase binding"/>
    <property type="evidence" value="ECO:0007669"/>
    <property type="project" value="InterPro"/>
</dbReference>
<proteinExistence type="predicted"/>
<feature type="domain" description="Importin N-terminal" evidence="8">
    <location>
        <begin position="23"/>
        <end position="91"/>
    </location>
</feature>
<dbReference type="Proteomes" id="UP000000304">
    <property type="component" value="Chromosome 3L"/>
</dbReference>
<dbReference type="PANTHER" id="PTHR10527">
    <property type="entry name" value="IMPORTIN BETA"/>
    <property type="match status" value="1"/>
</dbReference>
<dbReference type="SUPFAM" id="SSF48371">
    <property type="entry name" value="ARM repeat"/>
    <property type="match status" value="1"/>
</dbReference>
<dbReference type="HOGENOM" id="CLU_003794_1_0_1"/>
<evidence type="ECO:0000256" key="1">
    <source>
        <dbReference type="ARBA" id="ARBA00004123"/>
    </source>
</evidence>
<organism evidence="9 10">
    <name type="scientific">Drosophila simulans</name>
    <name type="common">Fruit fly</name>
    <dbReference type="NCBI Taxonomy" id="7240"/>
    <lineage>
        <taxon>Eukaryota</taxon>
        <taxon>Metazoa</taxon>
        <taxon>Ecdysozoa</taxon>
        <taxon>Arthropoda</taxon>
        <taxon>Hexapoda</taxon>
        <taxon>Insecta</taxon>
        <taxon>Pterygota</taxon>
        <taxon>Neoptera</taxon>
        <taxon>Endopterygota</taxon>
        <taxon>Diptera</taxon>
        <taxon>Brachycera</taxon>
        <taxon>Muscomorpha</taxon>
        <taxon>Ephydroidea</taxon>
        <taxon>Drosophilidae</taxon>
        <taxon>Drosophila</taxon>
        <taxon>Sophophora</taxon>
    </lineage>
</organism>
<dbReference type="PhylomeDB" id="B4QMV8"/>
<dbReference type="InterPro" id="IPR016024">
    <property type="entry name" value="ARM-type_fold"/>
</dbReference>